<feature type="compositionally biased region" description="Polar residues" evidence="1">
    <location>
        <begin position="413"/>
        <end position="425"/>
    </location>
</feature>
<evidence type="ECO:0008006" key="5">
    <source>
        <dbReference type="Google" id="ProtNLM"/>
    </source>
</evidence>
<proteinExistence type="predicted"/>
<name>A0A1B9HUL4_9TREE</name>
<dbReference type="EMBL" id="CP144520">
    <property type="protein sequence ID" value="WWC68249.1"/>
    <property type="molecule type" value="Genomic_DNA"/>
</dbReference>
<sequence length="474" mass="52584">MSHPHNLPPIGQAPQQQIHSLNNTRRASSTSTRQHHHNHNDYSDSESDGEDDKVEKDKLEIRREKNRVKQRNLRLRRANHIAELEKNLANFRADQSILQNNITHLQARENSLQGWIHDLESALFRNGLAGEVETLRRIWSDKNTSIPQTQHQIRPKSQHGFSQQPPLPTPAANAPLVDPLSTLARAASSIPPGVPSSGRMSYPSSSATGSRPTLPQPISSSRPFENPYPTPELHWGSQMSEWVPAPSEMEKKRKRDSQSEYTQARPVLHPMSGRLSESNVHTLPPIQSYRSGSPSSARPTSAPYQSKTSAPISASTSGTGNISPRSIRISDLVSPRPFDVESGLPSLSRELSGSDHSYRQSDMLTAKENGWNRISRGASSPDKDTNGLSQSRPNKLAPIRFFQSKEDRVYPISTPSSPKTLSPNHSLIKMEREEVSPKTRNSLSPTALRAGMNRSPLLQVKENPLLDGQIPKSA</sequence>
<organism evidence="2">
    <name type="scientific">Kwoniella pini CBS 10737</name>
    <dbReference type="NCBI Taxonomy" id="1296096"/>
    <lineage>
        <taxon>Eukaryota</taxon>
        <taxon>Fungi</taxon>
        <taxon>Dikarya</taxon>
        <taxon>Basidiomycota</taxon>
        <taxon>Agaricomycotina</taxon>
        <taxon>Tremellomycetes</taxon>
        <taxon>Tremellales</taxon>
        <taxon>Cryptococcaceae</taxon>
        <taxon>Kwoniella</taxon>
    </lineage>
</organism>
<reference evidence="2" key="3">
    <citation type="submission" date="2016-07" db="EMBL/GenBank/DDBJ databases">
        <title>Evolution of pathogenesis and genome organization in the Tremellales.</title>
        <authorList>
            <person name="Cuomo C."/>
            <person name="Litvintseva A."/>
            <person name="Heitman J."/>
            <person name="Chen Y."/>
            <person name="Sun S."/>
            <person name="Springer D."/>
            <person name="Dromer F."/>
            <person name="Young S."/>
            <person name="Zeng Q."/>
            <person name="Chapman S."/>
            <person name="Gujja S."/>
            <person name="Saif S."/>
            <person name="Birren B."/>
        </authorList>
    </citation>
    <scope>NUCLEOTIDE SEQUENCE</scope>
    <source>
        <strain evidence="2">CBS 10737</strain>
    </source>
</reference>
<dbReference type="Proteomes" id="UP000094020">
    <property type="component" value="Chromosome 2"/>
</dbReference>
<dbReference type="EMBL" id="KV700117">
    <property type="protein sequence ID" value="OCF46959.1"/>
    <property type="molecule type" value="Genomic_DNA"/>
</dbReference>
<dbReference type="AlphaFoldDB" id="A0A1B9HUL4"/>
<feature type="compositionally biased region" description="Low complexity" evidence="1">
    <location>
        <begin position="196"/>
        <end position="206"/>
    </location>
</feature>
<reference evidence="2" key="1">
    <citation type="submission" date="2013-07" db="EMBL/GenBank/DDBJ databases">
        <title>The Genome Sequence of Cryptococcus pinus CBS10737.</title>
        <authorList>
            <consortium name="The Broad Institute Genome Sequencing Platform"/>
            <person name="Cuomo C."/>
            <person name="Litvintseva A."/>
            <person name="Chen Y."/>
            <person name="Heitman J."/>
            <person name="Sun S."/>
            <person name="Springer D."/>
            <person name="Dromer F."/>
            <person name="Young S.K."/>
            <person name="Zeng Q."/>
            <person name="Gargeya S."/>
            <person name="Fitzgerald M."/>
            <person name="Abouelleil A."/>
            <person name="Alvarado L."/>
            <person name="Berlin A.M."/>
            <person name="Chapman S.B."/>
            <person name="Dewar J."/>
            <person name="Goldberg J."/>
            <person name="Griggs A."/>
            <person name="Gujja S."/>
            <person name="Hansen M."/>
            <person name="Howarth C."/>
            <person name="Imamovic A."/>
            <person name="Larimer J."/>
            <person name="McCowan C."/>
            <person name="Murphy C."/>
            <person name="Pearson M."/>
            <person name="Priest M."/>
            <person name="Roberts A."/>
            <person name="Saif S."/>
            <person name="Shea T."/>
            <person name="Sykes S."/>
            <person name="Wortman J."/>
            <person name="Nusbaum C."/>
            <person name="Birren B."/>
        </authorList>
    </citation>
    <scope>NUCLEOTIDE SEQUENCE [LARGE SCALE GENOMIC DNA]</scope>
    <source>
        <strain evidence="2">CBS 10737</strain>
    </source>
</reference>
<dbReference type="OrthoDB" id="2589163at2759"/>
<feature type="compositionally biased region" description="Polar residues" evidence="1">
    <location>
        <begin position="13"/>
        <end position="32"/>
    </location>
</feature>
<gene>
    <name evidence="2" type="ORF">I206_06733</name>
    <name evidence="3" type="ORF">I206_102172</name>
</gene>
<feature type="region of interest" description="Disordered" evidence="1">
    <location>
        <begin position="187"/>
        <end position="232"/>
    </location>
</feature>
<feature type="region of interest" description="Disordered" evidence="1">
    <location>
        <begin position="146"/>
        <end position="175"/>
    </location>
</feature>
<feature type="region of interest" description="Disordered" evidence="1">
    <location>
        <begin position="244"/>
        <end position="474"/>
    </location>
</feature>
<feature type="compositionally biased region" description="Acidic residues" evidence="1">
    <location>
        <begin position="43"/>
        <end position="52"/>
    </location>
</feature>
<dbReference type="RefSeq" id="XP_019008178.1">
    <property type="nucleotide sequence ID" value="XM_019158432.1"/>
</dbReference>
<dbReference type="GeneID" id="30175102"/>
<reference evidence="3" key="4">
    <citation type="submission" date="2024-02" db="EMBL/GenBank/DDBJ databases">
        <title>Comparative genomics of Cryptococcus and Kwoniella reveals pathogenesis evolution and contrasting modes of karyotype evolution via chromosome fusion or intercentromeric recombination.</title>
        <authorList>
            <person name="Coelho M.A."/>
            <person name="David-Palma M."/>
            <person name="Shea T."/>
            <person name="Bowers K."/>
            <person name="McGinley-Smith S."/>
            <person name="Mohammad A.W."/>
            <person name="Gnirke A."/>
            <person name="Yurkov A.M."/>
            <person name="Nowrousian M."/>
            <person name="Sun S."/>
            <person name="Cuomo C.A."/>
            <person name="Heitman J."/>
        </authorList>
    </citation>
    <scope>NUCLEOTIDE SEQUENCE</scope>
    <source>
        <strain evidence="3">CBS 10737</strain>
    </source>
</reference>
<accession>A0A1B9HUL4</accession>
<evidence type="ECO:0000256" key="1">
    <source>
        <dbReference type="SAM" id="MobiDB-lite"/>
    </source>
</evidence>
<feature type="compositionally biased region" description="Polar residues" evidence="1">
    <location>
        <begin position="207"/>
        <end position="223"/>
    </location>
</feature>
<evidence type="ECO:0000313" key="4">
    <source>
        <dbReference type="Proteomes" id="UP000094020"/>
    </source>
</evidence>
<feature type="compositionally biased region" description="Basic and acidic residues" evidence="1">
    <location>
        <begin position="53"/>
        <end position="63"/>
    </location>
</feature>
<keyword evidence="4" id="KW-1185">Reference proteome</keyword>
<feature type="compositionally biased region" description="Basic and acidic residues" evidence="1">
    <location>
        <begin position="428"/>
        <end position="437"/>
    </location>
</feature>
<dbReference type="Gene3D" id="1.20.5.170">
    <property type="match status" value="1"/>
</dbReference>
<protein>
    <recommendedName>
        <fullName evidence="5">BZIP domain-containing protein</fullName>
    </recommendedName>
</protein>
<evidence type="ECO:0000313" key="3">
    <source>
        <dbReference type="EMBL" id="WWC68249.1"/>
    </source>
</evidence>
<dbReference type="KEGG" id="kpin:30175102"/>
<reference evidence="3" key="2">
    <citation type="submission" date="2013-07" db="EMBL/GenBank/DDBJ databases">
        <authorList>
            <consortium name="The Broad Institute Genome Sequencing Platform"/>
            <person name="Cuomo C."/>
            <person name="Litvintseva A."/>
            <person name="Chen Y."/>
            <person name="Heitman J."/>
            <person name="Sun S."/>
            <person name="Springer D."/>
            <person name="Dromer F."/>
            <person name="Young S.K."/>
            <person name="Zeng Q."/>
            <person name="Gargeya S."/>
            <person name="Fitzgerald M."/>
            <person name="Abouelleil A."/>
            <person name="Alvarado L."/>
            <person name="Berlin A.M."/>
            <person name="Chapman S.B."/>
            <person name="Dewar J."/>
            <person name="Goldberg J."/>
            <person name="Griggs A."/>
            <person name="Gujja S."/>
            <person name="Hansen M."/>
            <person name="Howarth C."/>
            <person name="Imamovic A."/>
            <person name="Larimer J."/>
            <person name="McCowan C."/>
            <person name="Murphy C."/>
            <person name="Pearson M."/>
            <person name="Priest M."/>
            <person name="Roberts A."/>
            <person name="Saif S."/>
            <person name="Shea T."/>
            <person name="Sykes S."/>
            <person name="Wortman J."/>
            <person name="Nusbaum C."/>
            <person name="Birren B."/>
        </authorList>
    </citation>
    <scope>NUCLEOTIDE SEQUENCE</scope>
    <source>
        <strain evidence="3">CBS 10737</strain>
    </source>
</reference>
<dbReference type="CDD" id="cd14688">
    <property type="entry name" value="bZIP_YAP"/>
    <property type="match status" value="1"/>
</dbReference>
<evidence type="ECO:0000313" key="2">
    <source>
        <dbReference type="EMBL" id="OCF46959.1"/>
    </source>
</evidence>
<feature type="region of interest" description="Disordered" evidence="1">
    <location>
        <begin position="1"/>
        <end position="63"/>
    </location>
</feature>
<feature type="compositionally biased region" description="Polar residues" evidence="1">
    <location>
        <begin position="288"/>
        <end position="324"/>
    </location>
</feature>